<keyword evidence="4 5" id="KW-0472">Membrane</keyword>
<dbReference type="PANTHER" id="PTHR12011">
    <property type="entry name" value="ADHESION G-PROTEIN COUPLED RECEPTOR"/>
    <property type="match status" value="1"/>
</dbReference>
<evidence type="ECO:0000313" key="8">
    <source>
        <dbReference type="Proteomes" id="UP001148018"/>
    </source>
</evidence>
<evidence type="ECO:0000313" key="7">
    <source>
        <dbReference type="EMBL" id="KAJ3613777.1"/>
    </source>
</evidence>
<dbReference type="InterPro" id="IPR000832">
    <property type="entry name" value="GPCR_2_secretin-like"/>
</dbReference>
<feature type="transmembrane region" description="Helical" evidence="5">
    <location>
        <begin position="271"/>
        <end position="290"/>
    </location>
</feature>
<keyword evidence="3 5" id="KW-1133">Transmembrane helix</keyword>
<dbReference type="Pfam" id="PF00002">
    <property type="entry name" value="7tm_2"/>
    <property type="match status" value="1"/>
</dbReference>
<comment type="subcellular location">
    <subcellularLocation>
        <location evidence="1">Membrane</location>
        <topology evidence="1">Multi-pass membrane protein</topology>
    </subcellularLocation>
</comment>
<name>A0A9Q0EUI5_9TELE</name>
<dbReference type="GO" id="GO:0004930">
    <property type="term" value="F:G protein-coupled receptor activity"/>
    <property type="evidence" value="ECO:0007669"/>
    <property type="project" value="InterPro"/>
</dbReference>
<reference evidence="7" key="1">
    <citation type="submission" date="2022-07" db="EMBL/GenBank/DDBJ databases">
        <title>Chromosome-level genome of Muraenolepis orangiensis.</title>
        <authorList>
            <person name="Kim J."/>
        </authorList>
    </citation>
    <scope>NUCLEOTIDE SEQUENCE</scope>
    <source>
        <strain evidence="7">KU_S4_2022</strain>
        <tissue evidence="7">Muscle</tissue>
    </source>
</reference>
<gene>
    <name evidence="7" type="ORF">NHX12_020023</name>
</gene>
<dbReference type="AlphaFoldDB" id="A0A9Q0EUI5"/>
<dbReference type="Proteomes" id="UP001148018">
    <property type="component" value="Unassembled WGS sequence"/>
</dbReference>
<proteinExistence type="predicted"/>
<feature type="transmembrane region" description="Helical" evidence="5">
    <location>
        <begin position="344"/>
        <end position="365"/>
    </location>
</feature>
<feature type="domain" description="G-protein coupled receptors family 2 profile 2" evidence="6">
    <location>
        <begin position="199"/>
        <end position="307"/>
    </location>
</feature>
<evidence type="ECO:0000259" key="6">
    <source>
        <dbReference type="PROSITE" id="PS50261"/>
    </source>
</evidence>
<accession>A0A9Q0EUI5</accession>
<protein>
    <recommendedName>
        <fullName evidence="6">G-protein coupled receptors family 2 profile 2 domain-containing protein</fullName>
    </recommendedName>
</protein>
<dbReference type="InterPro" id="IPR017981">
    <property type="entry name" value="GPCR_2-like_7TM"/>
</dbReference>
<evidence type="ECO:0000256" key="2">
    <source>
        <dbReference type="ARBA" id="ARBA00022692"/>
    </source>
</evidence>
<feature type="transmembrane region" description="Helical" evidence="5">
    <location>
        <begin position="199"/>
        <end position="216"/>
    </location>
</feature>
<comment type="caution">
    <text evidence="7">The sequence shown here is derived from an EMBL/GenBank/DDBJ whole genome shotgun (WGS) entry which is preliminary data.</text>
</comment>
<dbReference type="GO" id="GO:0005886">
    <property type="term" value="C:plasma membrane"/>
    <property type="evidence" value="ECO:0007669"/>
    <property type="project" value="TreeGrafter"/>
</dbReference>
<dbReference type="OrthoDB" id="6134459at2759"/>
<keyword evidence="8" id="KW-1185">Reference proteome</keyword>
<dbReference type="GO" id="GO:0007189">
    <property type="term" value="P:adenylate cyclase-activating G protein-coupled receptor signaling pathway"/>
    <property type="evidence" value="ECO:0007669"/>
    <property type="project" value="TreeGrafter"/>
</dbReference>
<dbReference type="PROSITE" id="PS50261">
    <property type="entry name" value="G_PROTEIN_RECEP_F2_4"/>
    <property type="match status" value="1"/>
</dbReference>
<dbReference type="Gene3D" id="1.20.1070.10">
    <property type="entry name" value="Rhodopsin 7-helix transmembrane proteins"/>
    <property type="match status" value="2"/>
</dbReference>
<dbReference type="PANTHER" id="PTHR12011:SF474">
    <property type="entry name" value="ADHESION G PROTEIN-COUPLED RECEPTOR G11-RELATED"/>
    <property type="match status" value="1"/>
</dbReference>
<feature type="transmembrane region" description="Helical" evidence="5">
    <location>
        <begin position="310"/>
        <end position="332"/>
    </location>
</feature>
<evidence type="ECO:0000256" key="1">
    <source>
        <dbReference type="ARBA" id="ARBA00004141"/>
    </source>
</evidence>
<evidence type="ECO:0000256" key="5">
    <source>
        <dbReference type="SAM" id="Phobius"/>
    </source>
</evidence>
<dbReference type="GO" id="GO:0007166">
    <property type="term" value="P:cell surface receptor signaling pathway"/>
    <property type="evidence" value="ECO:0007669"/>
    <property type="project" value="InterPro"/>
</dbReference>
<organism evidence="7 8">
    <name type="scientific">Muraenolepis orangiensis</name>
    <name type="common">Patagonian moray cod</name>
    <dbReference type="NCBI Taxonomy" id="630683"/>
    <lineage>
        <taxon>Eukaryota</taxon>
        <taxon>Metazoa</taxon>
        <taxon>Chordata</taxon>
        <taxon>Craniata</taxon>
        <taxon>Vertebrata</taxon>
        <taxon>Euteleostomi</taxon>
        <taxon>Actinopterygii</taxon>
        <taxon>Neopterygii</taxon>
        <taxon>Teleostei</taxon>
        <taxon>Neoteleostei</taxon>
        <taxon>Acanthomorphata</taxon>
        <taxon>Zeiogadaria</taxon>
        <taxon>Gadariae</taxon>
        <taxon>Gadiformes</taxon>
        <taxon>Muraenolepidoidei</taxon>
        <taxon>Muraenolepididae</taxon>
        <taxon>Muraenolepis</taxon>
    </lineage>
</organism>
<evidence type="ECO:0000256" key="4">
    <source>
        <dbReference type="ARBA" id="ARBA00023136"/>
    </source>
</evidence>
<evidence type="ECO:0000256" key="3">
    <source>
        <dbReference type="ARBA" id="ARBA00022989"/>
    </source>
</evidence>
<dbReference type="EMBL" id="JANIIK010000035">
    <property type="protein sequence ID" value="KAJ3613777.1"/>
    <property type="molecule type" value="Genomic_DNA"/>
</dbReference>
<feature type="transmembrane region" description="Helical" evidence="5">
    <location>
        <begin position="236"/>
        <end position="259"/>
    </location>
</feature>
<feature type="transmembrane region" description="Helical" evidence="5">
    <location>
        <begin position="174"/>
        <end position="192"/>
    </location>
</feature>
<sequence>MEEKQPMFMVMAVFVLNGHLLQGNCETCKRLKQSVLTIDSDGNSRCVWCKLRPLRLKDGVISARAASWFMANISSLVESLNDSTTANFSTGEVKGAITKLPQNHTNVDDEKKSIMSNLFDGNKIWYRNVNKSGAAVSCNSWNGHGNLPTWTPEGCLTHTHLTFFAVLISKESKLPIQISLAYIPMVGCAVSIRSAATKVLTHLLVSVFCLNLAFLVNGPVASARRENLCVAAGAALHYALLASCSWFLVEILYLYFLLTRAPAAREYMTKICVAGWAIPALVVIAIVASGDYNLLTMTTEGMTPLSCGFAITRLLAMVGLLSLLAITWAFALFHHGHFAITYDYIFTILNSFHGLFLFIYCYNVSKTVEVDRLLGGRGPTNSNPSITAEINVYAEI</sequence>
<keyword evidence="2 5" id="KW-0812">Transmembrane</keyword>